<name>A0A9J6AV76_SOLCO</name>
<accession>A0A9J6AV76</accession>
<evidence type="ECO:0000313" key="2">
    <source>
        <dbReference type="Proteomes" id="UP000824120"/>
    </source>
</evidence>
<evidence type="ECO:0000313" key="1">
    <source>
        <dbReference type="EMBL" id="KAG5628138.1"/>
    </source>
</evidence>
<comment type="caution">
    <text evidence="1">The sequence shown here is derived from an EMBL/GenBank/DDBJ whole genome shotgun (WGS) entry which is preliminary data.</text>
</comment>
<dbReference type="Proteomes" id="UP000824120">
    <property type="component" value="Chromosome 2"/>
</dbReference>
<dbReference type="AlphaFoldDB" id="A0A9J6AV76"/>
<organism evidence="1 2">
    <name type="scientific">Solanum commersonii</name>
    <name type="common">Commerson's wild potato</name>
    <name type="synonym">Commerson's nightshade</name>
    <dbReference type="NCBI Taxonomy" id="4109"/>
    <lineage>
        <taxon>Eukaryota</taxon>
        <taxon>Viridiplantae</taxon>
        <taxon>Streptophyta</taxon>
        <taxon>Embryophyta</taxon>
        <taxon>Tracheophyta</taxon>
        <taxon>Spermatophyta</taxon>
        <taxon>Magnoliopsida</taxon>
        <taxon>eudicotyledons</taxon>
        <taxon>Gunneridae</taxon>
        <taxon>Pentapetalae</taxon>
        <taxon>asterids</taxon>
        <taxon>lamiids</taxon>
        <taxon>Solanales</taxon>
        <taxon>Solanaceae</taxon>
        <taxon>Solanoideae</taxon>
        <taxon>Solaneae</taxon>
        <taxon>Solanum</taxon>
    </lineage>
</organism>
<dbReference type="EMBL" id="JACXVP010000002">
    <property type="protein sequence ID" value="KAG5628138.1"/>
    <property type="molecule type" value="Genomic_DNA"/>
</dbReference>
<protein>
    <submittedName>
        <fullName evidence="1">Uncharacterized protein</fullName>
    </submittedName>
</protein>
<gene>
    <name evidence="1" type="ORF">H5410_013356</name>
</gene>
<proteinExistence type="predicted"/>
<reference evidence="1 2" key="1">
    <citation type="submission" date="2020-09" db="EMBL/GenBank/DDBJ databases">
        <title>De no assembly of potato wild relative species, Solanum commersonii.</title>
        <authorList>
            <person name="Cho K."/>
        </authorList>
    </citation>
    <scope>NUCLEOTIDE SEQUENCE [LARGE SCALE GENOMIC DNA]</scope>
    <source>
        <strain evidence="1">LZ3.2</strain>
        <tissue evidence="1">Leaf</tissue>
    </source>
</reference>
<sequence>MVLDEMAREQWLLNECHGLQESISLGFIIRISLASAEKTSNDHIHAFLDESISLGFVILASQRK</sequence>
<keyword evidence="2" id="KW-1185">Reference proteome</keyword>